<protein>
    <submittedName>
        <fullName evidence="3">Uncharacterized protein</fullName>
    </submittedName>
</protein>
<feature type="transmembrane region" description="Helical" evidence="2">
    <location>
        <begin position="112"/>
        <end position="131"/>
    </location>
</feature>
<reference evidence="4" key="1">
    <citation type="journal article" date="2018" name="Nat. Microbiol.">
        <title>Leveraging single-cell genomics to expand the fungal tree of life.</title>
        <authorList>
            <person name="Ahrendt S.R."/>
            <person name="Quandt C.A."/>
            <person name="Ciobanu D."/>
            <person name="Clum A."/>
            <person name="Salamov A."/>
            <person name="Andreopoulos B."/>
            <person name="Cheng J.F."/>
            <person name="Woyke T."/>
            <person name="Pelin A."/>
            <person name="Henrissat B."/>
            <person name="Reynolds N.K."/>
            <person name="Benny G.L."/>
            <person name="Smith M.E."/>
            <person name="James T.Y."/>
            <person name="Grigoriev I.V."/>
        </authorList>
    </citation>
    <scope>NUCLEOTIDE SEQUENCE [LARGE SCALE GENOMIC DNA]</scope>
</reference>
<evidence type="ECO:0000256" key="1">
    <source>
        <dbReference type="SAM" id="MobiDB-lite"/>
    </source>
</evidence>
<evidence type="ECO:0000313" key="3">
    <source>
        <dbReference type="EMBL" id="RKO87368.1"/>
    </source>
</evidence>
<feature type="compositionally biased region" description="Low complexity" evidence="1">
    <location>
        <begin position="371"/>
        <end position="388"/>
    </location>
</feature>
<feature type="transmembrane region" description="Helical" evidence="2">
    <location>
        <begin position="151"/>
        <end position="169"/>
    </location>
</feature>
<feature type="region of interest" description="Disordered" evidence="1">
    <location>
        <begin position="468"/>
        <end position="564"/>
    </location>
</feature>
<feature type="transmembrane region" description="Helical" evidence="2">
    <location>
        <begin position="16"/>
        <end position="35"/>
    </location>
</feature>
<feature type="transmembrane region" description="Helical" evidence="2">
    <location>
        <begin position="42"/>
        <end position="62"/>
    </location>
</feature>
<feature type="compositionally biased region" description="Pro residues" evidence="1">
    <location>
        <begin position="472"/>
        <end position="482"/>
    </location>
</feature>
<dbReference type="Proteomes" id="UP000269721">
    <property type="component" value="Unassembled WGS sequence"/>
</dbReference>
<dbReference type="Pfam" id="PF11196">
    <property type="entry name" value="DUF2834"/>
    <property type="match status" value="1"/>
</dbReference>
<gene>
    <name evidence="3" type="ORF">BDK51DRAFT_38375</name>
</gene>
<evidence type="ECO:0000313" key="4">
    <source>
        <dbReference type="Proteomes" id="UP000269721"/>
    </source>
</evidence>
<feature type="transmembrane region" description="Helical" evidence="2">
    <location>
        <begin position="253"/>
        <end position="276"/>
    </location>
</feature>
<dbReference type="InterPro" id="IPR021362">
    <property type="entry name" value="DUF2834"/>
</dbReference>
<feature type="region of interest" description="Disordered" evidence="1">
    <location>
        <begin position="366"/>
        <end position="388"/>
    </location>
</feature>
<keyword evidence="2" id="KW-0812">Transmembrane</keyword>
<dbReference type="OrthoDB" id="2126185at2759"/>
<feature type="transmembrane region" description="Helical" evidence="2">
    <location>
        <begin position="327"/>
        <end position="355"/>
    </location>
</feature>
<keyword evidence="2" id="KW-1133">Transmembrane helix</keyword>
<accession>A0A4P9W8H7</accession>
<organism evidence="3 4">
    <name type="scientific">Blyttiomyces helicus</name>
    <dbReference type="NCBI Taxonomy" id="388810"/>
    <lineage>
        <taxon>Eukaryota</taxon>
        <taxon>Fungi</taxon>
        <taxon>Fungi incertae sedis</taxon>
        <taxon>Chytridiomycota</taxon>
        <taxon>Chytridiomycota incertae sedis</taxon>
        <taxon>Chytridiomycetes</taxon>
        <taxon>Chytridiomycetes incertae sedis</taxon>
        <taxon>Blyttiomyces</taxon>
    </lineage>
</organism>
<dbReference type="EMBL" id="KZ997471">
    <property type="protein sequence ID" value="RKO87368.1"/>
    <property type="molecule type" value="Genomic_DNA"/>
</dbReference>
<evidence type="ECO:0000256" key="2">
    <source>
        <dbReference type="SAM" id="Phobius"/>
    </source>
</evidence>
<feature type="transmembrane region" description="Helical" evidence="2">
    <location>
        <begin position="189"/>
        <end position="208"/>
    </location>
</feature>
<keyword evidence="4" id="KW-1185">Reference proteome</keyword>
<feature type="compositionally biased region" description="Low complexity" evidence="1">
    <location>
        <begin position="503"/>
        <end position="515"/>
    </location>
</feature>
<proteinExistence type="predicted"/>
<sequence>MEFDEPIKLLVPLAPFLAYFAAVLASLWFAVSSAFRGPSSFVYVPLAIASLLVTWSKILAWIESDLYAYLLSAAPYPHSPSFPLERTFTGWLSDADIFNAAYVLVVKTPEQWWWSAQLLHFAATMVAFMAFEGPDRFKGARVAKATVSAVYVVVGFLGAISVALPLFLAQRDVLAAKYLHAPSRSLSSLSHFILALALISIALVPHLITTSLFGANLKALHLLLILPVFLPLKRRSTSEGTVARSKSTAATTYAFIAGASLISQVYLTLAVVAPTYNATAKSLWAAVWDNDCQMSITADLIFSTAVVACFIVAEIARAAVAGRAGRFGWWVVGAVIIASLGAFGPSVAFPTFLAWREGLISKSRVSPKPLPSDGNADSSSSSHHYSNGPSAASVAAAVIKNAKRRPGQKDFVFVARLPLRDLRIWSHSEWTEGDVIGLRHCPPGGIAAAAASGALPIGFPPALAADAGAGAVPPPPPNPGAPTAPSSQQQPYPPMPPSRRIPPRSSSSIDISPTSAAGPSDSYSPLTRNRSIGASSRASIDSAGGAHGLPAFGPFGPWDDDPDDEETLARYALRIEDQKKRVAMMAALGLGGAVM</sequence>
<keyword evidence="2" id="KW-0472">Membrane</keyword>
<name>A0A4P9W8H7_9FUNG</name>
<feature type="transmembrane region" description="Helical" evidence="2">
    <location>
        <begin position="296"/>
        <end position="315"/>
    </location>
</feature>
<feature type="compositionally biased region" description="Pro residues" evidence="1">
    <location>
        <begin position="491"/>
        <end position="500"/>
    </location>
</feature>
<dbReference type="AlphaFoldDB" id="A0A4P9W8H7"/>
<feature type="compositionally biased region" description="Polar residues" evidence="1">
    <location>
        <begin position="521"/>
        <end position="539"/>
    </location>
</feature>